<name>A0A2G3A7J3_CAPAN</name>
<dbReference type="InterPro" id="IPR027417">
    <property type="entry name" value="P-loop_NTPase"/>
</dbReference>
<dbReference type="Pfam" id="PF00005">
    <property type="entry name" value="ABC_tran"/>
    <property type="match status" value="1"/>
</dbReference>
<dbReference type="Gene3D" id="3.40.50.300">
    <property type="entry name" value="P-loop containing nucleotide triphosphate hydrolases"/>
    <property type="match status" value="1"/>
</dbReference>
<organism evidence="2 3">
    <name type="scientific">Capsicum annuum</name>
    <name type="common">Capsicum pepper</name>
    <dbReference type="NCBI Taxonomy" id="4072"/>
    <lineage>
        <taxon>Eukaryota</taxon>
        <taxon>Viridiplantae</taxon>
        <taxon>Streptophyta</taxon>
        <taxon>Embryophyta</taxon>
        <taxon>Tracheophyta</taxon>
        <taxon>Spermatophyta</taxon>
        <taxon>Magnoliopsida</taxon>
        <taxon>eudicotyledons</taxon>
        <taxon>Gunneridae</taxon>
        <taxon>Pentapetalae</taxon>
        <taxon>asterids</taxon>
        <taxon>lamiids</taxon>
        <taxon>Solanales</taxon>
        <taxon>Solanaceae</taxon>
        <taxon>Solanoideae</taxon>
        <taxon>Capsiceae</taxon>
        <taxon>Capsicum</taxon>
    </lineage>
</organism>
<evidence type="ECO:0000313" key="2">
    <source>
        <dbReference type="EMBL" id="PHT90160.1"/>
    </source>
</evidence>
<gene>
    <name evidence="2" type="ORF">T459_05273</name>
</gene>
<accession>A0A2G3A7J3</accession>
<dbReference type="GO" id="GO:0005524">
    <property type="term" value="F:ATP binding"/>
    <property type="evidence" value="ECO:0007669"/>
    <property type="project" value="InterPro"/>
</dbReference>
<dbReference type="PANTHER" id="PTHR24222:SF50">
    <property type="entry name" value="ABC TRANSPORTER B FAMILY MEMBER 9-LIKE ISOFORM X2"/>
    <property type="match status" value="1"/>
</dbReference>
<proteinExistence type="predicted"/>
<dbReference type="PANTHER" id="PTHR24222">
    <property type="entry name" value="ABC TRANSPORTER B FAMILY"/>
    <property type="match status" value="1"/>
</dbReference>
<dbReference type="InterPro" id="IPR003439">
    <property type="entry name" value="ABC_transporter-like_ATP-bd"/>
</dbReference>
<feature type="domain" description="ABC transporter" evidence="1">
    <location>
        <begin position="79"/>
        <end position="176"/>
    </location>
</feature>
<reference evidence="2 3" key="2">
    <citation type="journal article" date="2017" name="Genome Biol.">
        <title>New reference genome sequences of hot pepper reveal the massive evolution of plant disease-resistance genes by retroduplication.</title>
        <authorList>
            <person name="Kim S."/>
            <person name="Park J."/>
            <person name="Yeom S.I."/>
            <person name="Kim Y.M."/>
            <person name="Seo E."/>
            <person name="Kim K.T."/>
            <person name="Kim M.S."/>
            <person name="Lee J.M."/>
            <person name="Cheong K."/>
            <person name="Shin H.S."/>
            <person name="Kim S.B."/>
            <person name="Han K."/>
            <person name="Lee J."/>
            <person name="Park M."/>
            <person name="Lee H.A."/>
            <person name="Lee H.Y."/>
            <person name="Lee Y."/>
            <person name="Oh S."/>
            <person name="Lee J.H."/>
            <person name="Choi E."/>
            <person name="Choi E."/>
            <person name="Lee S.E."/>
            <person name="Jeon J."/>
            <person name="Kim H."/>
            <person name="Choi G."/>
            <person name="Song H."/>
            <person name="Lee J."/>
            <person name="Lee S.C."/>
            <person name="Kwon J.K."/>
            <person name="Lee H.Y."/>
            <person name="Koo N."/>
            <person name="Hong Y."/>
            <person name="Kim R.W."/>
            <person name="Kang W.H."/>
            <person name="Huh J.H."/>
            <person name="Kang B.C."/>
            <person name="Yang T.J."/>
            <person name="Lee Y.H."/>
            <person name="Bennetzen J.L."/>
            <person name="Choi D."/>
        </authorList>
    </citation>
    <scope>NUCLEOTIDE SEQUENCE [LARGE SCALE GENOMIC DNA]</scope>
    <source>
        <strain evidence="3">cv. CM334</strain>
    </source>
</reference>
<protein>
    <recommendedName>
        <fullName evidence="1">ABC transporter domain-containing protein</fullName>
    </recommendedName>
</protein>
<comment type="caution">
    <text evidence="2">The sequence shown here is derived from an EMBL/GenBank/DDBJ whole genome shotgun (WGS) entry which is preliminary data.</text>
</comment>
<dbReference type="STRING" id="4072.A0A2G3A7J3"/>
<dbReference type="GO" id="GO:0016887">
    <property type="term" value="F:ATP hydrolysis activity"/>
    <property type="evidence" value="ECO:0007669"/>
    <property type="project" value="InterPro"/>
</dbReference>
<dbReference type="AlphaFoldDB" id="A0A2G3A7J3"/>
<reference evidence="2 3" key="1">
    <citation type="journal article" date="2014" name="Nat. Genet.">
        <title>Genome sequence of the hot pepper provides insights into the evolution of pungency in Capsicum species.</title>
        <authorList>
            <person name="Kim S."/>
            <person name="Park M."/>
            <person name="Yeom S.I."/>
            <person name="Kim Y.M."/>
            <person name="Lee J.M."/>
            <person name="Lee H.A."/>
            <person name="Seo E."/>
            <person name="Choi J."/>
            <person name="Cheong K."/>
            <person name="Kim K.T."/>
            <person name="Jung K."/>
            <person name="Lee G.W."/>
            <person name="Oh S.K."/>
            <person name="Bae C."/>
            <person name="Kim S.B."/>
            <person name="Lee H.Y."/>
            <person name="Kim S.Y."/>
            <person name="Kim M.S."/>
            <person name="Kang B.C."/>
            <person name="Jo Y.D."/>
            <person name="Yang H.B."/>
            <person name="Jeong H.J."/>
            <person name="Kang W.H."/>
            <person name="Kwon J.K."/>
            <person name="Shin C."/>
            <person name="Lim J.Y."/>
            <person name="Park J.H."/>
            <person name="Huh J.H."/>
            <person name="Kim J.S."/>
            <person name="Kim B.D."/>
            <person name="Cohen O."/>
            <person name="Paran I."/>
            <person name="Suh M.C."/>
            <person name="Lee S.B."/>
            <person name="Kim Y.K."/>
            <person name="Shin Y."/>
            <person name="Noh S.J."/>
            <person name="Park J."/>
            <person name="Seo Y.S."/>
            <person name="Kwon S.Y."/>
            <person name="Kim H.A."/>
            <person name="Park J.M."/>
            <person name="Kim H.J."/>
            <person name="Choi S.B."/>
            <person name="Bosland P.W."/>
            <person name="Reeves G."/>
            <person name="Jo S.H."/>
            <person name="Lee B.W."/>
            <person name="Cho H.T."/>
            <person name="Choi H.S."/>
            <person name="Lee M.S."/>
            <person name="Yu Y."/>
            <person name="Do Choi Y."/>
            <person name="Park B.S."/>
            <person name="van Deynze A."/>
            <person name="Ashrafi H."/>
            <person name="Hill T."/>
            <person name="Kim W.T."/>
            <person name="Pai H.S."/>
            <person name="Ahn H.K."/>
            <person name="Yeam I."/>
            <person name="Giovannoni J.J."/>
            <person name="Rose J.K."/>
            <person name="Sorensen I."/>
            <person name="Lee S.J."/>
            <person name="Kim R.W."/>
            <person name="Choi I.Y."/>
            <person name="Choi B.S."/>
            <person name="Lim J.S."/>
            <person name="Lee Y.H."/>
            <person name="Choi D."/>
        </authorList>
    </citation>
    <scope>NUCLEOTIDE SEQUENCE [LARGE SCALE GENOMIC DNA]</scope>
    <source>
        <strain evidence="3">cv. CM334</strain>
    </source>
</reference>
<dbReference type="SUPFAM" id="SSF52540">
    <property type="entry name" value="P-loop containing nucleoside triphosphate hydrolases"/>
    <property type="match status" value="1"/>
</dbReference>
<evidence type="ECO:0000259" key="1">
    <source>
        <dbReference type="Pfam" id="PF00005"/>
    </source>
</evidence>
<dbReference type="Proteomes" id="UP000222542">
    <property type="component" value="Unassembled WGS sequence"/>
</dbReference>
<dbReference type="Gramene" id="PHT90160">
    <property type="protein sequence ID" value="PHT90160"/>
    <property type="gene ID" value="T459_05273"/>
</dbReference>
<keyword evidence="3" id="KW-1185">Reference proteome</keyword>
<evidence type="ECO:0000313" key="3">
    <source>
        <dbReference type="Proteomes" id="UP000222542"/>
    </source>
</evidence>
<dbReference type="EMBL" id="AYRZ02000002">
    <property type="protein sequence ID" value="PHT90160.1"/>
    <property type="molecule type" value="Genomic_DNA"/>
</dbReference>
<dbReference type="InterPro" id="IPR039421">
    <property type="entry name" value="Type_1_exporter"/>
</dbReference>
<sequence length="211" mass="23571">MVAAWGSDSDDDEVDKTALMDLGDSDLEEEDDASKISVQARCANTWWIITLVFLVAKYSFGWGKLKWEVNCYQFKYLVDYHFVVPSGKIVTLVGESGRENSTVISLLERFYDPEAGEVRIDGVNLKKYQLKWLRQQIGLVSQEPILFANTIKENISYGKENATAEKINTAIEIANAANFIKLRDSSLNLDCTSFFGVALGAIIPVKRVVSA</sequence>